<protein>
    <submittedName>
        <fullName evidence="2">Uncharacterized protein</fullName>
    </submittedName>
</protein>
<dbReference type="PANTHER" id="PTHR35986:SF1">
    <property type="entry name" value="OS10G0430800 PROTEIN"/>
    <property type="match status" value="1"/>
</dbReference>
<organism evidence="2 3">
    <name type="scientific">Ilex paraguariensis</name>
    <name type="common">yerba mate</name>
    <dbReference type="NCBI Taxonomy" id="185542"/>
    <lineage>
        <taxon>Eukaryota</taxon>
        <taxon>Viridiplantae</taxon>
        <taxon>Streptophyta</taxon>
        <taxon>Embryophyta</taxon>
        <taxon>Tracheophyta</taxon>
        <taxon>Spermatophyta</taxon>
        <taxon>Magnoliopsida</taxon>
        <taxon>eudicotyledons</taxon>
        <taxon>Gunneridae</taxon>
        <taxon>Pentapetalae</taxon>
        <taxon>asterids</taxon>
        <taxon>campanulids</taxon>
        <taxon>Aquifoliales</taxon>
        <taxon>Aquifoliaceae</taxon>
        <taxon>Ilex</taxon>
    </lineage>
</organism>
<keyword evidence="3" id="KW-1185">Reference proteome</keyword>
<dbReference type="Proteomes" id="UP001642360">
    <property type="component" value="Unassembled WGS sequence"/>
</dbReference>
<evidence type="ECO:0000256" key="1">
    <source>
        <dbReference type="SAM" id="MobiDB-lite"/>
    </source>
</evidence>
<evidence type="ECO:0000313" key="3">
    <source>
        <dbReference type="Proteomes" id="UP001642360"/>
    </source>
</evidence>
<feature type="compositionally biased region" description="Basic residues" evidence="1">
    <location>
        <begin position="115"/>
        <end position="133"/>
    </location>
</feature>
<dbReference type="EMBL" id="CAUOFW020002059">
    <property type="protein sequence ID" value="CAK9150871.1"/>
    <property type="molecule type" value="Genomic_DNA"/>
</dbReference>
<feature type="compositionally biased region" description="Basic and acidic residues" evidence="1">
    <location>
        <begin position="53"/>
        <end position="72"/>
    </location>
</feature>
<reference evidence="2 3" key="1">
    <citation type="submission" date="2024-02" db="EMBL/GenBank/DDBJ databases">
        <authorList>
            <person name="Vignale AGUSTIN F."/>
            <person name="Sosa J E."/>
            <person name="Modenutti C."/>
        </authorList>
    </citation>
    <scope>NUCLEOTIDE SEQUENCE [LARGE SCALE GENOMIC DNA]</scope>
</reference>
<sequence>MVRNNVDDKWTTHLLSKHFYSEKVYDDSSSDQPKLRWRHRNFFADNGAPQRSHVSDSSDDKTDTEKTDTEKMDVELKQVSRNPGADAIADPLDCVLGLPSGFEEICHPVTSSTSSKRHSHRHKRSHHKHRMRHREVSPNSEDTVA</sequence>
<comment type="caution">
    <text evidence="2">The sequence shown here is derived from an EMBL/GenBank/DDBJ whole genome shotgun (WGS) entry which is preliminary data.</text>
</comment>
<evidence type="ECO:0000313" key="2">
    <source>
        <dbReference type="EMBL" id="CAK9150871.1"/>
    </source>
</evidence>
<name>A0ABC8S0W3_9AQUA</name>
<dbReference type="AlphaFoldDB" id="A0ABC8S0W3"/>
<feature type="region of interest" description="Disordered" evidence="1">
    <location>
        <begin position="105"/>
        <end position="145"/>
    </location>
</feature>
<gene>
    <name evidence="2" type="ORF">ILEXP_LOCUS19021</name>
</gene>
<proteinExistence type="predicted"/>
<accession>A0ABC8S0W3</accession>
<dbReference type="PANTHER" id="PTHR35986">
    <property type="entry name" value="EXPRESSED PROTEIN"/>
    <property type="match status" value="1"/>
</dbReference>
<feature type="region of interest" description="Disordered" evidence="1">
    <location>
        <begin position="40"/>
        <end position="72"/>
    </location>
</feature>